<evidence type="ECO:0000313" key="3">
    <source>
        <dbReference type="Proteomes" id="UP000051326"/>
    </source>
</evidence>
<dbReference type="CDD" id="cd05271">
    <property type="entry name" value="NDUFA9_like_SDR_a"/>
    <property type="match status" value="1"/>
</dbReference>
<dbReference type="Pfam" id="PF01370">
    <property type="entry name" value="Epimerase"/>
    <property type="match status" value="1"/>
</dbReference>
<evidence type="ECO:0000313" key="2">
    <source>
        <dbReference type="EMBL" id="CUH98598.1"/>
    </source>
</evidence>
<dbReference type="AlphaFoldDB" id="A0A0P1H6I2"/>
<reference evidence="2 3" key="1">
    <citation type="submission" date="2015-09" db="EMBL/GenBank/DDBJ databases">
        <authorList>
            <consortium name="Swine Surveillance"/>
        </authorList>
    </citation>
    <scope>NUCLEOTIDE SEQUENCE [LARGE SCALE GENOMIC DNA]</scope>
    <source>
        <strain evidence="2 3">CECT 8399</strain>
    </source>
</reference>
<feature type="domain" description="NAD-dependent epimerase/dehydratase" evidence="1">
    <location>
        <begin position="8"/>
        <end position="215"/>
    </location>
</feature>
<gene>
    <name evidence="2" type="ORF">PHA8399_00712</name>
</gene>
<sequence length="300" mass="32246">MKTSERNVIVLGGTGFLGQRVVRRLQDRGCPVSAGTRFPEAAASYPGSWDRGVRLLRADLADPDTLARALEGATAAVNCIGFYAETRQQSFQDVHAEGARRIARLARDGGVQRLVHISGIGASLQSPSAYVRARAEGEAAVRSVFPGAVILRPSVMFSRSGAFFGDLQKIVARLPVIPLFGNGRTRLQPVWAGDVAEAVCRLLDGARAPRKVFELGGPDVFTYREILRRLAVRTGRRRLLLPVPFALWRAGAVPLSLLPQPPVTRAQIALMEQDNTVGEGMAGFADLGITPQSAIAMGLI</sequence>
<dbReference type="SUPFAM" id="SSF51735">
    <property type="entry name" value="NAD(P)-binding Rossmann-fold domains"/>
    <property type="match status" value="1"/>
</dbReference>
<dbReference type="InterPro" id="IPR001509">
    <property type="entry name" value="Epimerase_deHydtase"/>
</dbReference>
<organism evidence="2 3">
    <name type="scientific">Leisingera aquaemixtae</name>
    <dbReference type="NCBI Taxonomy" id="1396826"/>
    <lineage>
        <taxon>Bacteria</taxon>
        <taxon>Pseudomonadati</taxon>
        <taxon>Pseudomonadota</taxon>
        <taxon>Alphaproteobacteria</taxon>
        <taxon>Rhodobacterales</taxon>
        <taxon>Roseobacteraceae</taxon>
        <taxon>Leisingera</taxon>
    </lineage>
</organism>
<dbReference type="PANTHER" id="PTHR12126">
    <property type="entry name" value="NADH-UBIQUINONE OXIDOREDUCTASE 39 KDA SUBUNIT-RELATED"/>
    <property type="match status" value="1"/>
</dbReference>
<dbReference type="Proteomes" id="UP000051326">
    <property type="component" value="Unassembled WGS sequence"/>
</dbReference>
<dbReference type="STRING" id="1396826.PHA8399_00712"/>
<dbReference type="Gene3D" id="3.40.50.720">
    <property type="entry name" value="NAD(P)-binding Rossmann-like Domain"/>
    <property type="match status" value="1"/>
</dbReference>
<dbReference type="InterPro" id="IPR036291">
    <property type="entry name" value="NAD(P)-bd_dom_sf"/>
</dbReference>
<dbReference type="RefSeq" id="WP_058284811.1">
    <property type="nucleotide sequence ID" value="NZ_CYSR01000009.1"/>
</dbReference>
<accession>A0A0P1H6I2</accession>
<dbReference type="EMBL" id="CYSR01000009">
    <property type="protein sequence ID" value="CUH98598.1"/>
    <property type="molecule type" value="Genomic_DNA"/>
</dbReference>
<protein>
    <submittedName>
        <fullName evidence="2">dTDP-4-dehydrorhamnose reductase</fullName>
    </submittedName>
</protein>
<proteinExistence type="predicted"/>
<dbReference type="InterPro" id="IPR051207">
    <property type="entry name" value="ComplexI_NDUFA9_subunit"/>
</dbReference>
<dbReference type="GO" id="GO:0044877">
    <property type="term" value="F:protein-containing complex binding"/>
    <property type="evidence" value="ECO:0007669"/>
    <property type="project" value="TreeGrafter"/>
</dbReference>
<dbReference type="PANTHER" id="PTHR12126:SF11">
    <property type="entry name" value="NADH DEHYDROGENASE [UBIQUINONE] 1 ALPHA SUBCOMPLEX SUBUNIT 9, MITOCHONDRIAL"/>
    <property type="match status" value="1"/>
</dbReference>
<evidence type="ECO:0000259" key="1">
    <source>
        <dbReference type="Pfam" id="PF01370"/>
    </source>
</evidence>
<name>A0A0P1H6I2_9RHOB</name>